<protein>
    <submittedName>
        <fullName evidence="1">Uncharacterized protein</fullName>
    </submittedName>
</protein>
<dbReference type="Proteomes" id="UP000828390">
    <property type="component" value="Unassembled WGS sequence"/>
</dbReference>
<dbReference type="EMBL" id="JAIWYP010000004">
    <property type="protein sequence ID" value="KAH3835528.1"/>
    <property type="molecule type" value="Genomic_DNA"/>
</dbReference>
<evidence type="ECO:0000313" key="2">
    <source>
        <dbReference type="Proteomes" id="UP000828390"/>
    </source>
</evidence>
<sequence>MVTVVDMATYRVQMDRMVQEFQWSQWSIWQHAEYRFREWSQGQAWATYRLPMKGMVSLPQSFNGKCGPYGHIQNEDG</sequence>
<comment type="caution">
    <text evidence="1">The sequence shown here is derived from an EMBL/GenBank/DDBJ whole genome shotgun (WGS) entry which is preliminary data.</text>
</comment>
<evidence type="ECO:0000313" key="1">
    <source>
        <dbReference type="EMBL" id="KAH3835528.1"/>
    </source>
</evidence>
<reference evidence="1" key="1">
    <citation type="journal article" date="2019" name="bioRxiv">
        <title>The Genome of the Zebra Mussel, Dreissena polymorpha: A Resource for Invasive Species Research.</title>
        <authorList>
            <person name="McCartney M.A."/>
            <person name="Auch B."/>
            <person name="Kono T."/>
            <person name="Mallez S."/>
            <person name="Zhang Y."/>
            <person name="Obille A."/>
            <person name="Becker A."/>
            <person name="Abrahante J.E."/>
            <person name="Garbe J."/>
            <person name="Badalamenti J.P."/>
            <person name="Herman A."/>
            <person name="Mangelson H."/>
            <person name="Liachko I."/>
            <person name="Sullivan S."/>
            <person name="Sone E.D."/>
            <person name="Koren S."/>
            <person name="Silverstein K.A.T."/>
            <person name="Beckman K.B."/>
            <person name="Gohl D.M."/>
        </authorList>
    </citation>
    <scope>NUCLEOTIDE SEQUENCE</scope>
    <source>
        <strain evidence="1">Duluth1</strain>
        <tissue evidence="1">Whole animal</tissue>
    </source>
</reference>
<dbReference type="AlphaFoldDB" id="A0A9D4QLF7"/>
<organism evidence="1 2">
    <name type="scientific">Dreissena polymorpha</name>
    <name type="common">Zebra mussel</name>
    <name type="synonym">Mytilus polymorpha</name>
    <dbReference type="NCBI Taxonomy" id="45954"/>
    <lineage>
        <taxon>Eukaryota</taxon>
        <taxon>Metazoa</taxon>
        <taxon>Spiralia</taxon>
        <taxon>Lophotrochozoa</taxon>
        <taxon>Mollusca</taxon>
        <taxon>Bivalvia</taxon>
        <taxon>Autobranchia</taxon>
        <taxon>Heteroconchia</taxon>
        <taxon>Euheterodonta</taxon>
        <taxon>Imparidentia</taxon>
        <taxon>Neoheterodontei</taxon>
        <taxon>Myida</taxon>
        <taxon>Dreissenoidea</taxon>
        <taxon>Dreissenidae</taxon>
        <taxon>Dreissena</taxon>
    </lineage>
</organism>
<proteinExistence type="predicted"/>
<name>A0A9D4QLF7_DREPO</name>
<gene>
    <name evidence="1" type="ORF">DPMN_108881</name>
</gene>
<accession>A0A9D4QLF7</accession>
<reference evidence="1" key="2">
    <citation type="submission" date="2020-11" db="EMBL/GenBank/DDBJ databases">
        <authorList>
            <person name="McCartney M.A."/>
            <person name="Auch B."/>
            <person name="Kono T."/>
            <person name="Mallez S."/>
            <person name="Becker A."/>
            <person name="Gohl D.M."/>
            <person name="Silverstein K.A.T."/>
            <person name="Koren S."/>
            <person name="Bechman K.B."/>
            <person name="Herman A."/>
            <person name="Abrahante J.E."/>
            <person name="Garbe J."/>
        </authorList>
    </citation>
    <scope>NUCLEOTIDE SEQUENCE</scope>
    <source>
        <strain evidence="1">Duluth1</strain>
        <tissue evidence="1">Whole animal</tissue>
    </source>
</reference>
<keyword evidence="2" id="KW-1185">Reference proteome</keyword>